<dbReference type="InterPro" id="IPR011034">
    <property type="entry name" value="Formyl_transferase-like_C_sf"/>
</dbReference>
<dbReference type="GO" id="GO:0005829">
    <property type="term" value="C:cytosol"/>
    <property type="evidence" value="ECO:0007669"/>
    <property type="project" value="TreeGrafter"/>
</dbReference>
<dbReference type="InterPro" id="IPR005793">
    <property type="entry name" value="Formyl_trans_C"/>
</dbReference>
<evidence type="ECO:0000259" key="6">
    <source>
        <dbReference type="Pfam" id="PF02911"/>
    </source>
</evidence>
<dbReference type="Pfam" id="PF02911">
    <property type="entry name" value="Formyl_trans_C"/>
    <property type="match status" value="1"/>
</dbReference>
<dbReference type="CDD" id="cd08646">
    <property type="entry name" value="FMT_core_Met-tRNA-FMT_N"/>
    <property type="match status" value="1"/>
</dbReference>
<dbReference type="InterPro" id="IPR001555">
    <property type="entry name" value="GART_AS"/>
</dbReference>
<gene>
    <name evidence="7" type="ORF">MNBD_GAMMA24-54</name>
</gene>
<dbReference type="InterPro" id="IPR037022">
    <property type="entry name" value="Formyl_trans_C_sf"/>
</dbReference>
<dbReference type="InterPro" id="IPR002376">
    <property type="entry name" value="Formyl_transf_N"/>
</dbReference>
<accession>A0A3B1BDY6</accession>
<dbReference type="Gene3D" id="3.40.50.170">
    <property type="entry name" value="Formyl transferase, N-terminal domain"/>
    <property type="match status" value="1"/>
</dbReference>
<dbReference type="FunFam" id="3.40.50.170:FF:000003">
    <property type="entry name" value="Methionyl-tRNA formyltransferase"/>
    <property type="match status" value="1"/>
</dbReference>
<dbReference type="InterPro" id="IPR036477">
    <property type="entry name" value="Formyl_transf_N_sf"/>
</dbReference>
<dbReference type="AlphaFoldDB" id="A0A3B1BDY6"/>
<evidence type="ECO:0000313" key="7">
    <source>
        <dbReference type="EMBL" id="VAX14322.1"/>
    </source>
</evidence>
<dbReference type="PANTHER" id="PTHR11138">
    <property type="entry name" value="METHIONYL-TRNA FORMYLTRANSFERASE"/>
    <property type="match status" value="1"/>
</dbReference>
<evidence type="ECO:0000259" key="5">
    <source>
        <dbReference type="Pfam" id="PF00551"/>
    </source>
</evidence>
<sequence length="321" mass="34266">MTSALRLIFAGTPAFAASSLQALLDAGHNIIAVYTQPDRPAGRGRKLHASPVKILAQAQQIPVYQPENFNGNSDIETLQQLDADLMVVTAYGLLLPPAVLTTPRLGCINVHASLLPRWRGAAPIQRAILAGDSETGITIMQMNEGLDTGDILLKQPCPIKNTDTGGSLHDRLAPLGGQALQQALEKLQQGTLSPQPQDNSLSTYARKLSKQEAMLDWQEDAAALARRVRAFNPWPVAQTRIGDQILRIWSAEPLDGKPGGAESSAEPGTVLACNKAGIDIATGDGRLRLKQLQPPGKKAMDTPAFLNGYANLLPVGACLRT</sequence>
<dbReference type="GO" id="GO:0004479">
    <property type="term" value="F:methionyl-tRNA formyltransferase activity"/>
    <property type="evidence" value="ECO:0007669"/>
    <property type="project" value="UniProtKB-EC"/>
</dbReference>
<dbReference type="SUPFAM" id="SSF53328">
    <property type="entry name" value="Formyltransferase"/>
    <property type="match status" value="1"/>
</dbReference>
<dbReference type="InterPro" id="IPR005794">
    <property type="entry name" value="Fmt"/>
</dbReference>
<dbReference type="PANTHER" id="PTHR11138:SF5">
    <property type="entry name" value="METHIONYL-TRNA FORMYLTRANSFERASE, MITOCHONDRIAL"/>
    <property type="match status" value="1"/>
</dbReference>
<keyword evidence="4" id="KW-0648">Protein biosynthesis</keyword>
<comment type="similarity">
    <text evidence="1">Belongs to the Fmt family.</text>
</comment>
<feature type="domain" description="Formyl transferase N-terminal" evidence="5">
    <location>
        <begin position="8"/>
        <end position="184"/>
    </location>
</feature>
<dbReference type="SUPFAM" id="SSF50486">
    <property type="entry name" value="FMT C-terminal domain-like"/>
    <property type="match status" value="1"/>
</dbReference>
<dbReference type="EC" id="2.1.2.9" evidence="2"/>
<organism evidence="7">
    <name type="scientific">hydrothermal vent metagenome</name>
    <dbReference type="NCBI Taxonomy" id="652676"/>
    <lineage>
        <taxon>unclassified sequences</taxon>
        <taxon>metagenomes</taxon>
        <taxon>ecological metagenomes</taxon>
    </lineage>
</organism>
<dbReference type="PROSITE" id="PS00373">
    <property type="entry name" value="GART"/>
    <property type="match status" value="1"/>
</dbReference>
<dbReference type="NCBIfam" id="TIGR00460">
    <property type="entry name" value="fmt"/>
    <property type="match status" value="1"/>
</dbReference>
<dbReference type="Pfam" id="PF00551">
    <property type="entry name" value="Formyl_trans_N"/>
    <property type="match status" value="1"/>
</dbReference>
<dbReference type="Gene3D" id="3.10.25.10">
    <property type="entry name" value="Formyl transferase, C-terminal domain"/>
    <property type="match status" value="1"/>
</dbReference>
<evidence type="ECO:0000256" key="2">
    <source>
        <dbReference type="ARBA" id="ARBA00012261"/>
    </source>
</evidence>
<evidence type="ECO:0000256" key="1">
    <source>
        <dbReference type="ARBA" id="ARBA00010699"/>
    </source>
</evidence>
<name>A0A3B1BDY6_9ZZZZ</name>
<evidence type="ECO:0000256" key="3">
    <source>
        <dbReference type="ARBA" id="ARBA00022679"/>
    </source>
</evidence>
<evidence type="ECO:0000256" key="4">
    <source>
        <dbReference type="ARBA" id="ARBA00022917"/>
    </source>
</evidence>
<dbReference type="InterPro" id="IPR041711">
    <property type="entry name" value="Met-tRNA-FMT_N"/>
</dbReference>
<proteinExistence type="inferred from homology"/>
<keyword evidence="3 7" id="KW-0808">Transferase</keyword>
<dbReference type="InterPro" id="IPR044135">
    <property type="entry name" value="Met-tRNA-FMT_C"/>
</dbReference>
<dbReference type="FunFam" id="3.40.50.12230:FF:000001">
    <property type="entry name" value="Methionyl-tRNA formyltransferase"/>
    <property type="match status" value="1"/>
</dbReference>
<dbReference type="HAMAP" id="MF_00182">
    <property type="entry name" value="Formyl_trans"/>
    <property type="match status" value="1"/>
</dbReference>
<dbReference type="CDD" id="cd08704">
    <property type="entry name" value="Met_tRNA_FMT_C"/>
    <property type="match status" value="1"/>
</dbReference>
<feature type="domain" description="Formyl transferase C-terminal" evidence="6">
    <location>
        <begin position="207"/>
        <end position="309"/>
    </location>
</feature>
<reference evidence="7" key="1">
    <citation type="submission" date="2018-06" db="EMBL/GenBank/DDBJ databases">
        <authorList>
            <person name="Zhirakovskaya E."/>
        </authorList>
    </citation>
    <scope>NUCLEOTIDE SEQUENCE</scope>
</reference>
<protein>
    <recommendedName>
        <fullName evidence="2">methionyl-tRNA formyltransferase</fullName>
        <ecNumber evidence="2">2.1.2.9</ecNumber>
    </recommendedName>
</protein>
<dbReference type="EMBL" id="UOFZ01000170">
    <property type="protein sequence ID" value="VAX14322.1"/>
    <property type="molecule type" value="Genomic_DNA"/>
</dbReference>